<dbReference type="InterPro" id="IPR030381">
    <property type="entry name" value="G_DYNAMIN_dom"/>
</dbReference>
<keyword evidence="1" id="KW-0547">Nucleotide-binding</keyword>
<evidence type="ECO:0000259" key="4">
    <source>
        <dbReference type="PROSITE" id="PS51718"/>
    </source>
</evidence>
<evidence type="ECO:0000259" key="3">
    <source>
        <dbReference type="PROSITE" id="PS51388"/>
    </source>
</evidence>
<dbReference type="SMART" id="SM00053">
    <property type="entry name" value="DYNc"/>
    <property type="match status" value="1"/>
</dbReference>
<dbReference type="InterPro" id="IPR027417">
    <property type="entry name" value="P-loop_NTPase"/>
</dbReference>
<keyword evidence="2" id="KW-0342">GTP-binding</keyword>
<protein>
    <submittedName>
        <fullName evidence="5">Uncharacterized protein</fullName>
    </submittedName>
</protein>
<dbReference type="EMBL" id="JBFMKM010000005">
    <property type="protein sequence ID" value="KAL1305821.1"/>
    <property type="molecule type" value="Genomic_DNA"/>
</dbReference>
<accession>A0ABR3PI40</accession>
<keyword evidence="6" id="KW-1185">Reference proteome</keyword>
<dbReference type="PROSITE" id="PS51388">
    <property type="entry name" value="GED"/>
    <property type="match status" value="1"/>
</dbReference>
<dbReference type="Gene3D" id="1.20.120.1240">
    <property type="entry name" value="Dynamin, middle domain"/>
    <property type="match status" value="1"/>
</dbReference>
<evidence type="ECO:0000256" key="1">
    <source>
        <dbReference type="ARBA" id="ARBA00022741"/>
    </source>
</evidence>
<dbReference type="InterPro" id="IPR045063">
    <property type="entry name" value="Dynamin_N"/>
</dbReference>
<dbReference type="CDD" id="cd08771">
    <property type="entry name" value="DLP_1"/>
    <property type="match status" value="1"/>
</dbReference>
<dbReference type="Pfam" id="PF00350">
    <property type="entry name" value="Dynamin_N"/>
    <property type="match status" value="1"/>
</dbReference>
<dbReference type="RefSeq" id="XP_069202094.1">
    <property type="nucleotide sequence ID" value="XM_069343541.1"/>
</dbReference>
<reference evidence="5 6" key="1">
    <citation type="submission" date="2024-07" db="EMBL/GenBank/DDBJ databases">
        <title>Draft sequence of the Neodothiora populina.</title>
        <authorList>
            <person name="Drown D.D."/>
            <person name="Schuette U.S."/>
            <person name="Buechlein A.B."/>
            <person name="Rusch D.R."/>
            <person name="Winton L.W."/>
            <person name="Adams G.A."/>
        </authorList>
    </citation>
    <scope>NUCLEOTIDE SEQUENCE [LARGE SCALE GENOMIC DNA]</scope>
    <source>
        <strain evidence="5 6">CPC 39397</strain>
    </source>
</reference>
<comment type="caution">
    <text evidence="5">The sequence shown here is derived from an EMBL/GenBank/DDBJ whole genome shotgun (WGS) entry which is preliminary data.</text>
</comment>
<evidence type="ECO:0000256" key="2">
    <source>
        <dbReference type="ARBA" id="ARBA00023134"/>
    </source>
</evidence>
<name>A0ABR3PI40_9PEZI</name>
<dbReference type="SUPFAM" id="SSF52540">
    <property type="entry name" value="P-loop containing nucleoside triphosphate hydrolases"/>
    <property type="match status" value="1"/>
</dbReference>
<dbReference type="InterPro" id="IPR001401">
    <property type="entry name" value="Dynamin_GTPase"/>
</dbReference>
<evidence type="ECO:0000313" key="6">
    <source>
        <dbReference type="Proteomes" id="UP001562354"/>
    </source>
</evidence>
<dbReference type="PANTHER" id="PTHR11566">
    <property type="entry name" value="DYNAMIN"/>
    <property type="match status" value="1"/>
</dbReference>
<dbReference type="Pfam" id="PF01031">
    <property type="entry name" value="Dynamin_M"/>
    <property type="match status" value="1"/>
</dbReference>
<sequence length="725" mass="81912">MDHQISALHSERSSLRLEQIAALRASGVGNHVDLPQLVVSGDQSAGKSSVLEGLTGLPFPRQDGVCTRFGTEILLQNSDREDLQIIATLIPCKTRDEATSDAMQAYRRQLESFADLPEAINDAGVLMGIRGFGENTVGPSFADDLFRVEVTGPVGLHLSVVDLPGIILVPNEEQTEQDVEVVHKLVDKYIANPRTIILAVVQAGNDIANQSIIIKSRKVDPEGKRTVGIITKPDLINEGSETRIALLAKNQDTTKLKLGFFLLKNPTPKELEQRLDLHERRRRELAFFQNSPWREQDLDADRIGIRSLQVFLQQLLDRHIEHELPKVRKEIQSLMRRTEGQLQSMGEERPDFIRMRGFLSRLSMTFHNLSIAATNGGYHECDPVFFPHVESDSRYHDTRLRATVHQLNIEFAANMRVNGAKRKVVSDSAHVPGEYSESPPPVYDTDVADGSAEAESLADCSQVRVTRQHMIDWVSKTYRRNRGKELPGNTNHVLLSELFHVQSSMWSSIAGAHLDRTHEIIVRFTQAALRHVIKEELVREEVAQIIFSSLNEKLRIARQELDKLHEDERQQPITYNHYYTDNIQKSRQASLKAAIEKAMKETTETDWNGKLHVSNNTVDGQKLLASLQHRINVDMDVQACEEALAGLDAYYKVALKTYVDNVCKQVIERHLLRGLSQVFSPETVVMLSEEDLRSIAAEPDGNVERRNHLRGLLQVLDQSLEDLRR</sequence>
<proteinExistence type="predicted"/>
<feature type="domain" description="GED" evidence="3">
    <location>
        <begin position="640"/>
        <end position="725"/>
    </location>
</feature>
<dbReference type="PROSITE" id="PS51718">
    <property type="entry name" value="G_DYNAMIN_2"/>
    <property type="match status" value="1"/>
</dbReference>
<dbReference type="Proteomes" id="UP001562354">
    <property type="component" value="Unassembled WGS sequence"/>
</dbReference>
<dbReference type="InterPro" id="IPR020850">
    <property type="entry name" value="GED_dom"/>
</dbReference>
<gene>
    <name evidence="5" type="ORF">AAFC00_003983</name>
</gene>
<feature type="domain" description="Dynamin-type G" evidence="4">
    <location>
        <begin position="31"/>
        <end position="325"/>
    </location>
</feature>
<dbReference type="PRINTS" id="PR00195">
    <property type="entry name" value="DYNAMIN"/>
</dbReference>
<organism evidence="5 6">
    <name type="scientific">Neodothiora populina</name>
    <dbReference type="NCBI Taxonomy" id="2781224"/>
    <lineage>
        <taxon>Eukaryota</taxon>
        <taxon>Fungi</taxon>
        <taxon>Dikarya</taxon>
        <taxon>Ascomycota</taxon>
        <taxon>Pezizomycotina</taxon>
        <taxon>Dothideomycetes</taxon>
        <taxon>Dothideomycetidae</taxon>
        <taxon>Dothideales</taxon>
        <taxon>Dothioraceae</taxon>
        <taxon>Neodothiora</taxon>
    </lineage>
</organism>
<dbReference type="InterPro" id="IPR000375">
    <property type="entry name" value="Dynamin_stalk"/>
</dbReference>
<dbReference type="Gene3D" id="3.40.50.300">
    <property type="entry name" value="P-loop containing nucleotide triphosphate hydrolases"/>
    <property type="match status" value="1"/>
</dbReference>
<dbReference type="InterPro" id="IPR022812">
    <property type="entry name" value="Dynamin"/>
</dbReference>
<dbReference type="GeneID" id="95977683"/>
<dbReference type="PANTHER" id="PTHR11566:SF21">
    <property type="entry name" value="DYNAMIN RELATED PROTEIN 1, ISOFORM A"/>
    <property type="match status" value="1"/>
</dbReference>
<evidence type="ECO:0000313" key="5">
    <source>
        <dbReference type="EMBL" id="KAL1305821.1"/>
    </source>
</evidence>